<proteinExistence type="predicted"/>
<feature type="compositionally biased region" description="Pro residues" evidence="1">
    <location>
        <begin position="1"/>
        <end position="11"/>
    </location>
</feature>
<organism evidence="2 3">
    <name type="scientific">Delitschia confertaspora ATCC 74209</name>
    <dbReference type="NCBI Taxonomy" id="1513339"/>
    <lineage>
        <taxon>Eukaryota</taxon>
        <taxon>Fungi</taxon>
        <taxon>Dikarya</taxon>
        <taxon>Ascomycota</taxon>
        <taxon>Pezizomycotina</taxon>
        <taxon>Dothideomycetes</taxon>
        <taxon>Pleosporomycetidae</taxon>
        <taxon>Pleosporales</taxon>
        <taxon>Delitschiaceae</taxon>
        <taxon>Delitschia</taxon>
    </lineage>
</organism>
<dbReference type="EMBL" id="ML994258">
    <property type="protein sequence ID" value="KAF2197252.1"/>
    <property type="molecule type" value="Genomic_DNA"/>
</dbReference>
<dbReference type="OrthoDB" id="3943860at2759"/>
<gene>
    <name evidence="2" type="ORF">GQ43DRAFT_466553</name>
</gene>
<dbReference type="AlphaFoldDB" id="A0A9P4JD52"/>
<evidence type="ECO:0000313" key="3">
    <source>
        <dbReference type="Proteomes" id="UP000799536"/>
    </source>
</evidence>
<evidence type="ECO:0000256" key="1">
    <source>
        <dbReference type="SAM" id="MobiDB-lite"/>
    </source>
</evidence>
<name>A0A9P4JD52_9PLEO</name>
<feature type="region of interest" description="Disordered" evidence="1">
    <location>
        <begin position="1"/>
        <end position="61"/>
    </location>
</feature>
<reference evidence="2" key="1">
    <citation type="journal article" date="2020" name="Stud. Mycol.">
        <title>101 Dothideomycetes genomes: a test case for predicting lifestyles and emergence of pathogens.</title>
        <authorList>
            <person name="Haridas S."/>
            <person name="Albert R."/>
            <person name="Binder M."/>
            <person name="Bloem J."/>
            <person name="Labutti K."/>
            <person name="Salamov A."/>
            <person name="Andreopoulos B."/>
            <person name="Baker S."/>
            <person name="Barry K."/>
            <person name="Bills G."/>
            <person name="Bluhm B."/>
            <person name="Cannon C."/>
            <person name="Castanera R."/>
            <person name="Culley D."/>
            <person name="Daum C."/>
            <person name="Ezra D."/>
            <person name="Gonzalez J."/>
            <person name="Henrissat B."/>
            <person name="Kuo A."/>
            <person name="Liang C."/>
            <person name="Lipzen A."/>
            <person name="Lutzoni F."/>
            <person name="Magnuson J."/>
            <person name="Mondo S."/>
            <person name="Nolan M."/>
            <person name="Ohm R."/>
            <person name="Pangilinan J."/>
            <person name="Park H.-J."/>
            <person name="Ramirez L."/>
            <person name="Alfaro M."/>
            <person name="Sun H."/>
            <person name="Tritt A."/>
            <person name="Yoshinaga Y."/>
            <person name="Zwiers L.-H."/>
            <person name="Turgeon B."/>
            <person name="Goodwin S."/>
            <person name="Spatafora J."/>
            <person name="Crous P."/>
            <person name="Grigoriev I."/>
        </authorList>
    </citation>
    <scope>NUCLEOTIDE SEQUENCE</scope>
    <source>
        <strain evidence="2">ATCC 74209</strain>
    </source>
</reference>
<evidence type="ECO:0000313" key="2">
    <source>
        <dbReference type="EMBL" id="KAF2197252.1"/>
    </source>
</evidence>
<feature type="compositionally biased region" description="Polar residues" evidence="1">
    <location>
        <begin position="21"/>
        <end position="50"/>
    </location>
</feature>
<accession>A0A9P4JD52</accession>
<feature type="region of interest" description="Disordered" evidence="1">
    <location>
        <begin position="81"/>
        <end position="156"/>
    </location>
</feature>
<dbReference type="Proteomes" id="UP000799536">
    <property type="component" value="Unassembled WGS sequence"/>
</dbReference>
<keyword evidence="3" id="KW-1185">Reference proteome</keyword>
<sequence>MLHRPTPPSRTPSPKVRIHRSQSFGSPSSRLKNSSPVPRSLSPFSKSTSAIIGPLSLPHSYKKPRSVVRHISHKVVLHAQFDDSDSEESISSADASPVPSPDEDNRYMLFNDTSPLGSPIHPTSPHSASPCSSPSYPTGPSSTIPHSSSQGAQDTTTFRIPPADLTPVWDPWLVRLVLDMYDKRGFDWTCIAEAISTVWGVGTCSAEVLGILQGNGRVRGAGVWWD</sequence>
<feature type="compositionally biased region" description="Polar residues" evidence="1">
    <location>
        <begin position="146"/>
        <end position="156"/>
    </location>
</feature>
<feature type="compositionally biased region" description="Low complexity" evidence="1">
    <location>
        <begin position="123"/>
        <end position="145"/>
    </location>
</feature>
<protein>
    <submittedName>
        <fullName evidence="2">Uncharacterized protein</fullName>
    </submittedName>
</protein>
<comment type="caution">
    <text evidence="2">The sequence shown here is derived from an EMBL/GenBank/DDBJ whole genome shotgun (WGS) entry which is preliminary data.</text>
</comment>